<evidence type="ECO:0000256" key="2">
    <source>
        <dbReference type="SAM" id="SignalP"/>
    </source>
</evidence>
<keyword evidence="2" id="KW-0732">Signal</keyword>
<feature type="chain" id="PRO_5019537730" evidence="2">
    <location>
        <begin position="20"/>
        <end position="113"/>
    </location>
</feature>
<gene>
    <name evidence="3" type="ORF">CK203_102252</name>
</gene>
<accession>A0A438D341</accession>
<evidence type="ECO:0000313" key="4">
    <source>
        <dbReference type="Proteomes" id="UP000288805"/>
    </source>
</evidence>
<reference evidence="3 4" key="1">
    <citation type="journal article" date="2018" name="PLoS Genet.">
        <title>Population sequencing reveals clonal diversity and ancestral inbreeding in the grapevine cultivar Chardonnay.</title>
        <authorList>
            <person name="Roach M.J."/>
            <person name="Johnson D.L."/>
            <person name="Bohlmann J."/>
            <person name="van Vuuren H.J."/>
            <person name="Jones S.J."/>
            <person name="Pretorius I.S."/>
            <person name="Schmidt S.A."/>
            <person name="Borneman A.R."/>
        </authorList>
    </citation>
    <scope>NUCLEOTIDE SEQUENCE [LARGE SCALE GENOMIC DNA]</scope>
    <source>
        <strain evidence="4">cv. Chardonnay</strain>
        <tissue evidence="3">Leaf</tissue>
    </source>
</reference>
<dbReference type="PANTHER" id="PTHR34463">
    <property type="entry name" value="GLYCINE-RICH PROTEIN"/>
    <property type="match status" value="1"/>
</dbReference>
<comment type="caution">
    <text evidence="3">The sequence shown here is derived from an EMBL/GenBank/DDBJ whole genome shotgun (WGS) entry which is preliminary data.</text>
</comment>
<feature type="signal peptide" evidence="2">
    <location>
        <begin position="1"/>
        <end position="19"/>
    </location>
</feature>
<dbReference type="Proteomes" id="UP000288805">
    <property type="component" value="Unassembled WGS sequence"/>
</dbReference>
<dbReference type="PANTHER" id="PTHR34463:SF11">
    <property type="entry name" value="GLYCINE-RICH PROTEIN LIKE"/>
    <property type="match status" value="1"/>
</dbReference>
<dbReference type="AlphaFoldDB" id="A0A438D341"/>
<proteinExistence type="predicted"/>
<evidence type="ECO:0000313" key="3">
    <source>
        <dbReference type="EMBL" id="RVW29883.1"/>
    </source>
</evidence>
<sequence length="113" mass="10008">MAKWFIMAVLALAVAHTTARTVPSDAGLDDQKNIATFGGLGGFAGVGDSGLPFGGLGGVSGVGGGIGSAGGLGGTGGLGSLGGLGGTGGLGTLGGGVGTGGGPGGGASSHPFP</sequence>
<feature type="region of interest" description="Disordered" evidence="1">
    <location>
        <begin position="92"/>
        <end position="113"/>
    </location>
</feature>
<name>A0A438D341_VITVI</name>
<organism evidence="3 4">
    <name type="scientific">Vitis vinifera</name>
    <name type="common">Grape</name>
    <dbReference type="NCBI Taxonomy" id="29760"/>
    <lineage>
        <taxon>Eukaryota</taxon>
        <taxon>Viridiplantae</taxon>
        <taxon>Streptophyta</taxon>
        <taxon>Embryophyta</taxon>
        <taxon>Tracheophyta</taxon>
        <taxon>Spermatophyta</taxon>
        <taxon>Magnoliopsida</taxon>
        <taxon>eudicotyledons</taxon>
        <taxon>Gunneridae</taxon>
        <taxon>Pentapetalae</taxon>
        <taxon>rosids</taxon>
        <taxon>Vitales</taxon>
        <taxon>Vitaceae</taxon>
        <taxon>Viteae</taxon>
        <taxon>Vitis</taxon>
    </lineage>
</organism>
<protein>
    <submittedName>
        <fullName evidence="3">Uncharacterized protein</fullName>
    </submittedName>
</protein>
<feature type="compositionally biased region" description="Gly residues" evidence="1">
    <location>
        <begin position="92"/>
        <end position="107"/>
    </location>
</feature>
<dbReference type="EMBL" id="QGNW01001823">
    <property type="protein sequence ID" value="RVW29883.1"/>
    <property type="molecule type" value="Genomic_DNA"/>
</dbReference>
<evidence type="ECO:0000256" key="1">
    <source>
        <dbReference type="SAM" id="MobiDB-lite"/>
    </source>
</evidence>